<comment type="caution">
    <text evidence="2">The sequence shown here is derived from an EMBL/GenBank/DDBJ whole genome shotgun (WGS) entry which is preliminary data.</text>
</comment>
<reference evidence="2 3" key="1">
    <citation type="journal article" date="2018" name="Nat. Biotechnol.">
        <title>A standardized bacterial taxonomy based on genome phylogeny substantially revises the tree of life.</title>
        <authorList>
            <person name="Parks D.H."/>
            <person name="Chuvochina M."/>
            <person name="Waite D.W."/>
            <person name="Rinke C."/>
            <person name="Skarshewski A."/>
            <person name="Chaumeil P.A."/>
            <person name="Hugenholtz P."/>
        </authorList>
    </citation>
    <scope>NUCLEOTIDE SEQUENCE [LARGE SCALE GENOMIC DNA]</scope>
    <source>
        <strain evidence="2">UBA9851</strain>
    </source>
</reference>
<organism evidence="2 3">
    <name type="scientific">Corynebacterium variabile</name>
    <dbReference type="NCBI Taxonomy" id="1727"/>
    <lineage>
        <taxon>Bacteria</taxon>
        <taxon>Bacillati</taxon>
        <taxon>Actinomycetota</taxon>
        <taxon>Actinomycetes</taxon>
        <taxon>Mycobacteriales</taxon>
        <taxon>Corynebacteriaceae</taxon>
        <taxon>Corynebacterium</taxon>
    </lineage>
</organism>
<accession>A0A3B9QSF5</accession>
<dbReference type="EMBL" id="DMDD01000057">
    <property type="protein sequence ID" value="HAF71905.1"/>
    <property type="molecule type" value="Genomic_DNA"/>
</dbReference>
<gene>
    <name evidence="2" type="ORF">DCL06_02210</name>
</gene>
<dbReference type="InterPro" id="IPR058747">
    <property type="entry name" value="PglY_C"/>
</dbReference>
<protein>
    <recommendedName>
        <fullName evidence="1">ATPase PglY C-terminal domain-containing protein</fullName>
    </recommendedName>
</protein>
<feature type="domain" description="ATPase PglY C-terminal" evidence="1">
    <location>
        <begin position="20"/>
        <end position="200"/>
    </location>
</feature>
<evidence type="ECO:0000313" key="2">
    <source>
        <dbReference type="EMBL" id="HAF71905.1"/>
    </source>
</evidence>
<dbReference type="Proteomes" id="UP000260925">
    <property type="component" value="Unassembled WGS sequence"/>
</dbReference>
<evidence type="ECO:0000259" key="1">
    <source>
        <dbReference type="Pfam" id="PF26382"/>
    </source>
</evidence>
<dbReference type="Pfam" id="PF26382">
    <property type="entry name" value="BREX_PglY_6th"/>
    <property type="match status" value="1"/>
</dbReference>
<name>A0A3B9QSF5_9CORY</name>
<proteinExistence type="predicted"/>
<dbReference type="AlphaFoldDB" id="A0A3B9QSF5"/>
<evidence type="ECO:0000313" key="3">
    <source>
        <dbReference type="Proteomes" id="UP000260925"/>
    </source>
</evidence>
<sequence>MELRPVILPDQEDWDTALTVAAKLFGLQPTPHRSAANLRAFQSGVLAAVDALRGDAARYSETLGVVLRALGMTTVPKRSRLADDTSALLDAIYRDRADALRIVTRLATAQTSEQKILGATLEEAAVGLSNAGIAATALQRLTANGSAPVSGPATYAAGHPKDDKGAGVILAYLSDALSEHEFKTPVTKAVERFFNDRARWEAEVLSVTAPVTPEPAVEPVSEPTEDPELPTHERVLDEEVTTESVSAFGARLSELLKQGRRVRVTVEVIE</sequence>